<organism evidence="2">
    <name type="scientific">Siphoviridae sp. ctP6p7</name>
    <dbReference type="NCBI Taxonomy" id="2826319"/>
    <lineage>
        <taxon>Viruses</taxon>
        <taxon>Duplodnaviria</taxon>
        <taxon>Heunggongvirae</taxon>
        <taxon>Uroviricota</taxon>
        <taxon>Caudoviricetes</taxon>
    </lineage>
</organism>
<accession>A0A8S5M2X6</accession>
<proteinExistence type="predicted"/>
<feature type="region of interest" description="Disordered" evidence="1">
    <location>
        <begin position="1"/>
        <end position="36"/>
    </location>
</feature>
<dbReference type="EMBL" id="BK014800">
    <property type="protein sequence ID" value="DAD76419.1"/>
    <property type="molecule type" value="Genomic_DNA"/>
</dbReference>
<evidence type="ECO:0000256" key="1">
    <source>
        <dbReference type="SAM" id="MobiDB-lite"/>
    </source>
</evidence>
<sequence length="36" mass="3748">MAQPVGAVHFSTVKSPGNGRGVSRTKSQFQTGYIGP</sequence>
<reference evidence="2" key="1">
    <citation type="journal article" date="2021" name="Proc. Natl. Acad. Sci. U.S.A.">
        <title>A Catalog of Tens of Thousands of Viruses from Human Metagenomes Reveals Hidden Associations with Chronic Diseases.</title>
        <authorList>
            <person name="Tisza M.J."/>
            <person name="Buck C.B."/>
        </authorList>
    </citation>
    <scope>NUCLEOTIDE SEQUENCE</scope>
    <source>
        <strain evidence="2">CtP6p7</strain>
    </source>
</reference>
<feature type="compositionally biased region" description="Polar residues" evidence="1">
    <location>
        <begin position="24"/>
        <end position="36"/>
    </location>
</feature>
<protein>
    <submittedName>
        <fullName evidence="2">Uncharacterized protein</fullName>
    </submittedName>
</protein>
<evidence type="ECO:0000313" key="2">
    <source>
        <dbReference type="EMBL" id="DAD76419.1"/>
    </source>
</evidence>
<name>A0A8S5M2X6_9CAUD</name>